<evidence type="ECO:0000313" key="1">
    <source>
        <dbReference type="EMBL" id="KRN31632.1"/>
    </source>
</evidence>
<evidence type="ECO:0000313" key="2">
    <source>
        <dbReference type="Proteomes" id="UP000051727"/>
    </source>
</evidence>
<gene>
    <name evidence="1" type="ORF">IV36_GL001756</name>
</gene>
<dbReference type="Gene3D" id="2.40.10.270">
    <property type="entry name" value="Bacteriophage SPP1 head-tail adaptor protein"/>
    <property type="match status" value="1"/>
</dbReference>
<protein>
    <recommendedName>
        <fullName evidence="3">Phage head-tail adaptor</fullName>
    </recommendedName>
</protein>
<dbReference type="AlphaFoldDB" id="A0A0R2FTN9"/>
<organism evidence="1 2">
    <name type="scientific">Liquorilactobacillus mali</name>
    <dbReference type="NCBI Taxonomy" id="1618"/>
    <lineage>
        <taxon>Bacteria</taxon>
        <taxon>Bacillati</taxon>
        <taxon>Bacillota</taxon>
        <taxon>Bacilli</taxon>
        <taxon>Lactobacillales</taxon>
        <taxon>Lactobacillaceae</taxon>
        <taxon>Liquorilactobacillus</taxon>
    </lineage>
</organism>
<dbReference type="NCBIfam" id="TIGR01563">
    <property type="entry name" value="gp16_SPP1"/>
    <property type="match status" value="1"/>
</dbReference>
<evidence type="ECO:0008006" key="3">
    <source>
        <dbReference type="Google" id="ProtNLM"/>
    </source>
</evidence>
<name>A0A0R2FTN9_9LACO</name>
<dbReference type="InterPro" id="IPR008767">
    <property type="entry name" value="Phage_SPP1_head-tail_adaptor"/>
</dbReference>
<dbReference type="EMBL" id="JQAR01000004">
    <property type="protein sequence ID" value="KRN31632.1"/>
    <property type="molecule type" value="Genomic_DNA"/>
</dbReference>
<dbReference type="Pfam" id="PF05521">
    <property type="entry name" value="Phage_HCP"/>
    <property type="match status" value="1"/>
</dbReference>
<reference evidence="1 2" key="1">
    <citation type="journal article" date="2015" name="Genome Announc.">
        <title>Expanding the biotechnology potential of lactobacilli through comparative genomics of 213 strains and associated genera.</title>
        <authorList>
            <person name="Sun Z."/>
            <person name="Harris H.M."/>
            <person name="McCann A."/>
            <person name="Guo C."/>
            <person name="Argimon S."/>
            <person name="Zhang W."/>
            <person name="Yang X."/>
            <person name="Jeffery I.B."/>
            <person name="Cooney J.C."/>
            <person name="Kagawa T.F."/>
            <person name="Liu W."/>
            <person name="Song Y."/>
            <person name="Salvetti E."/>
            <person name="Wrobel A."/>
            <person name="Rasinkangas P."/>
            <person name="Parkhill J."/>
            <person name="Rea M.C."/>
            <person name="O'Sullivan O."/>
            <person name="Ritari J."/>
            <person name="Douillard F.P."/>
            <person name="Paul Ross R."/>
            <person name="Yang R."/>
            <person name="Briner A.E."/>
            <person name="Felis G.E."/>
            <person name="de Vos W.M."/>
            <person name="Barrangou R."/>
            <person name="Klaenhammer T.R."/>
            <person name="Caufield P.W."/>
            <person name="Cui Y."/>
            <person name="Zhang H."/>
            <person name="O'Toole P.W."/>
        </authorList>
    </citation>
    <scope>NUCLEOTIDE SEQUENCE [LARGE SCALE GENOMIC DNA]</scope>
    <source>
        <strain evidence="1 2">ATCC 27304</strain>
    </source>
</reference>
<dbReference type="STRING" id="1618.IV36_GL001756"/>
<dbReference type="PATRIC" id="fig|1618.3.peg.1787"/>
<sequence length="92" mass="10926">MLKNTVDEDDRPVQGWGLDRIVHYMDLGITSTEKYLALQAKTDVIKRIRIRYNKSITQKNNRIRIDGIDYKITRIYEDKDNGYEELSLDYVN</sequence>
<accession>A0A0R2FTN9</accession>
<proteinExistence type="predicted"/>
<comment type="caution">
    <text evidence="1">The sequence shown here is derived from an EMBL/GenBank/DDBJ whole genome shotgun (WGS) entry which is preliminary data.</text>
</comment>
<dbReference type="InterPro" id="IPR038666">
    <property type="entry name" value="SSP1_head-tail_sf"/>
</dbReference>
<dbReference type="Proteomes" id="UP000051727">
    <property type="component" value="Unassembled WGS sequence"/>
</dbReference>